<sequence>MDQVERLDIIAISDPNPEINKKIEQYPLQKGKEEVQTVKQNFETENSEGNKEDICLATSQIRRGKDSTSSILTAA</sequence>
<comment type="caution">
    <text evidence="1">The sequence shown here is derived from an EMBL/GenBank/DDBJ whole genome shotgun (WGS) entry which is preliminary data.</text>
</comment>
<gene>
    <name evidence="1" type="ORF">CHS0354_011322</name>
</gene>
<evidence type="ECO:0000313" key="1">
    <source>
        <dbReference type="EMBL" id="KAK3609057.1"/>
    </source>
</evidence>
<name>A0AAE0TES2_9BIVA</name>
<dbReference type="Proteomes" id="UP001195483">
    <property type="component" value="Unassembled WGS sequence"/>
</dbReference>
<dbReference type="AlphaFoldDB" id="A0AAE0TES2"/>
<accession>A0AAE0TES2</accession>
<protein>
    <submittedName>
        <fullName evidence="1">Uncharacterized protein</fullName>
    </submittedName>
</protein>
<reference evidence="1" key="1">
    <citation type="journal article" date="2021" name="Genome Biol. Evol.">
        <title>A High-Quality Reference Genome for a Parasitic Bivalve with Doubly Uniparental Inheritance (Bivalvia: Unionida).</title>
        <authorList>
            <person name="Smith C.H."/>
        </authorList>
    </citation>
    <scope>NUCLEOTIDE SEQUENCE</scope>
    <source>
        <strain evidence="1">CHS0354</strain>
    </source>
</reference>
<dbReference type="EMBL" id="JAEAOA010000699">
    <property type="protein sequence ID" value="KAK3609057.1"/>
    <property type="molecule type" value="Genomic_DNA"/>
</dbReference>
<reference evidence="1" key="2">
    <citation type="journal article" date="2021" name="Genome Biol. Evol.">
        <title>Developing a high-quality reference genome for a parasitic bivalve with doubly uniparental inheritance (Bivalvia: Unionida).</title>
        <authorList>
            <person name="Smith C.H."/>
        </authorList>
    </citation>
    <scope>NUCLEOTIDE SEQUENCE</scope>
    <source>
        <strain evidence="1">CHS0354</strain>
        <tissue evidence="1">Mantle</tissue>
    </source>
</reference>
<evidence type="ECO:0000313" key="2">
    <source>
        <dbReference type="Proteomes" id="UP001195483"/>
    </source>
</evidence>
<reference evidence="1" key="3">
    <citation type="submission" date="2023-05" db="EMBL/GenBank/DDBJ databases">
        <authorList>
            <person name="Smith C.H."/>
        </authorList>
    </citation>
    <scope>NUCLEOTIDE SEQUENCE</scope>
    <source>
        <strain evidence="1">CHS0354</strain>
        <tissue evidence="1">Mantle</tissue>
    </source>
</reference>
<organism evidence="1 2">
    <name type="scientific">Potamilus streckersoni</name>
    <dbReference type="NCBI Taxonomy" id="2493646"/>
    <lineage>
        <taxon>Eukaryota</taxon>
        <taxon>Metazoa</taxon>
        <taxon>Spiralia</taxon>
        <taxon>Lophotrochozoa</taxon>
        <taxon>Mollusca</taxon>
        <taxon>Bivalvia</taxon>
        <taxon>Autobranchia</taxon>
        <taxon>Heteroconchia</taxon>
        <taxon>Palaeoheterodonta</taxon>
        <taxon>Unionida</taxon>
        <taxon>Unionoidea</taxon>
        <taxon>Unionidae</taxon>
        <taxon>Ambleminae</taxon>
        <taxon>Lampsilini</taxon>
        <taxon>Potamilus</taxon>
    </lineage>
</organism>
<keyword evidence="2" id="KW-1185">Reference proteome</keyword>
<proteinExistence type="predicted"/>